<dbReference type="OrthoDB" id="10249433at2759"/>
<dbReference type="EMBL" id="KN839868">
    <property type="protein sequence ID" value="KIJ60854.1"/>
    <property type="molecule type" value="Genomic_DNA"/>
</dbReference>
<gene>
    <name evidence="2" type="ORF">HYDPIDRAFT_116719</name>
</gene>
<dbReference type="InterPro" id="IPR029058">
    <property type="entry name" value="AB_hydrolase_fold"/>
</dbReference>
<dbReference type="PANTHER" id="PTHR43798:SF33">
    <property type="entry name" value="HYDROLASE, PUTATIVE (AFU_ORTHOLOGUE AFUA_2G14860)-RELATED"/>
    <property type="match status" value="1"/>
</dbReference>
<dbReference type="HOGENOM" id="CLU_020336_31_1_1"/>
<dbReference type="InterPro" id="IPR050266">
    <property type="entry name" value="AB_hydrolase_sf"/>
</dbReference>
<reference evidence="2 3" key="1">
    <citation type="submission" date="2014-04" db="EMBL/GenBank/DDBJ databases">
        <title>Evolutionary Origins and Diversification of the Mycorrhizal Mutualists.</title>
        <authorList>
            <consortium name="DOE Joint Genome Institute"/>
            <consortium name="Mycorrhizal Genomics Consortium"/>
            <person name="Kohler A."/>
            <person name="Kuo A."/>
            <person name="Nagy L.G."/>
            <person name="Floudas D."/>
            <person name="Copeland A."/>
            <person name="Barry K.W."/>
            <person name="Cichocki N."/>
            <person name="Veneault-Fourrey C."/>
            <person name="LaButti K."/>
            <person name="Lindquist E.A."/>
            <person name="Lipzen A."/>
            <person name="Lundell T."/>
            <person name="Morin E."/>
            <person name="Murat C."/>
            <person name="Riley R."/>
            <person name="Ohm R."/>
            <person name="Sun H."/>
            <person name="Tunlid A."/>
            <person name="Henrissat B."/>
            <person name="Grigoriev I.V."/>
            <person name="Hibbett D.S."/>
            <person name="Martin F."/>
        </authorList>
    </citation>
    <scope>NUCLEOTIDE SEQUENCE [LARGE SCALE GENOMIC DNA]</scope>
    <source>
        <strain evidence="2 3">MD-312</strain>
    </source>
</reference>
<dbReference type="Gene3D" id="3.40.50.1820">
    <property type="entry name" value="alpha/beta hydrolase"/>
    <property type="match status" value="1"/>
</dbReference>
<accession>A0A0C9V5M3</accession>
<evidence type="ECO:0000313" key="3">
    <source>
        <dbReference type="Proteomes" id="UP000053820"/>
    </source>
</evidence>
<evidence type="ECO:0000313" key="2">
    <source>
        <dbReference type="EMBL" id="KIJ60854.1"/>
    </source>
</evidence>
<protein>
    <recommendedName>
        <fullName evidence="1">AB hydrolase-1 domain-containing protein</fullName>
    </recommendedName>
</protein>
<dbReference type="Pfam" id="PF12697">
    <property type="entry name" value="Abhydrolase_6"/>
    <property type="match status" value="1"/>
</dbReference>
<dbReference type="PRINTS" id="PR00111">
    <property type="entry name" value="ABHYDROLASE"/>
</dbReference>
<dbReference type="Proteomes" id="UP000053820">
    <property type="component" value="Unassembled WGS sequence"/>
</dbReference>
<dbReference type="AlphaFoldDB" id="A0A0C9V5M3"/>
<dbReference type="SUPFAM" id="SSF53474">
    <property type="entry name" value="alpha/beta-Hydrolases"/>
    <property type="match status" value="1"/>
</dbReference>
<dbReference type="PANTHER" id="PTHR43798">
    <property type="entry name" value="MONOACYLGLYCEROL LIPASE"/>
    <property type="match status" value="1"/>
</dbReference>
<sequence length="259" mass="28235">MSTALSASTWGPPTAIKHVLLIHGLTSSSQVWYRVAQDFAARGYSVTAPDLLGHGTARRAVSDYTVSALAEEFRPLLTATPASANGGRYDVVIGHSLGGLVALALLPLLKSDRPVRVVLVDPPLEQSPELVAHYRKLYPFNVRNPKTAEAHLEANPLWTKEDAAFKALSERLCDPVAVEAIFDQNVPWSFSHHLTTIPDNVNLTILAADPSKTPCVKEEDLKVYPHVIAKTVWGATHSIPREFPEVIVQSALEEIEIAN</sequence>
<evidence type="ECO:0000259" key="1">
    <source>
        <dbReference type="Pfam" id="PF12697"/>
    </source>
</evidence>
<proteinExistence type="predicted"/>
<feature type="domain" description="AB hydrolase-1" evidence="1">
    <location>
        <begin position="19"/>
        <end position="248"/>
    </location>
</feature>
<keyword evidence="3" id="KW-1185">Reference proteome</keyword>
<dbReference type="GO" id="GO:0016020">
    <property type="term" value="C:membrane"/>
    <property type="evidence" value="ECO:0007669"/>
    <property type="project" value="TreeGrafter"/>
</dbReference>
<dbReference type="InterPro" id="IPR000073">
    <property type="entry name" value="AB_hydrolase_1"/>
</dbReference>
<organism evidence="2 3">
    <name type="scientific">Hydnomerulius pinastri MD-312</name>
    <dbReference type="NCBI Taxonomy" id="994086"/>
    <lineage>
        <taxon>Eukaryota</taxon>
        <taxon>Fungi</taxon>
        <taxon>Dikarya</taxon>
        <taxon>Basidiomycota</taxon>
        <taxon>Agaricomycotina</taxon>
        <taxon>Agaricomycetes</taxon>
        <taxon>Agaricomycetidae</taxon>
        <taxon>Boletales</taxon>
        <taxon>Boletales incertae sedis</taxon>
        <taxon>Leucogyrophana</taxon>
    </lineage>
</organism>
<name>A0A0C9V5M3_9AGAM</name>